<dbReference type="AlphaFoldDB" id="A0AAE1DK61"/>
<comment type="caution">
    <text evidence="1">The sequence shown here is derived from an EMBL/GenBank/DDBJ whole genome shotgun (WGS) entry which is preliminary data.</text>
</comment>
<organism evidence="1 2">
    <name type="scientific">Elysia crispata</name>
    <name type="common">lettuce slug</name>
    <dbReference type="NCBI Taxonomy" id="231223"/>
    <lineage>
        <taxon>Eukaryota</taxon>
        <taxon>Metazoa</taxon>
        <taxon>Spiralia</taxon>
        <taxon>Lophotrochozoa</taxon>
        <taxon>Mollusca</taxon>
        <taxon>Gastropoda</taxon>
        <taxon>Heterobranchia</taxon>
        <taxon>Euthyneura</taxon>
        <taxon>Panpulmonata</taxon>
        <taxon>Sacoglossa</taxon>
        <taxon>Placobranchoidea</taxon>
        <taxon>Plakobranchidae</taxon>
        <taxon>Elysia</taxon>
    </lineage>
</organism>
<dbReference type="EMBL" id="JAWDGP010003536">
    <property type="protein sequence ID" value="KAK3773477.1"/>
    <property type="molecule type" value="Genomic_DNA"/>
</dbReference>
<proteinExistence type="predicted"/>
<dbReference type="Proteomes" id="UP001283361">
    <property type="component" value="Unassembled WGS sequence"/>
</dbReference>
<name>A0AAE1DK61_9GAST</name>
<reference evidence="1" key="1">
    <citation type="journal article" date="2023" name="G3 (Bethesda)">
        <title>A reference genome for the long-term kleptoplast-retaining sea slug Elysia crispata morphotype clarki.</title>
        <authorList>
            <person name="Eastman K.E."/>
            <person name="Pendleton A.L."/>
            <person name="Shaikh M.A."/>
            <person name="Suttiyut T."/>
            <person name="Ogas R."/>
            <person name="Tomko P."/>
            <person name="Gavelis G."/>
            <person name="Widhalm J.R."/>
            <person name="Wisecaver J.H."/>
        </authorList>
    </citation>
    <scope>NUCLEOTIDE SEQUENCE</scope>
    <source>
        <strain evidence="1">ECLA1</strain>
    </source>
</reference>
<sequence length="317" mass="35467">MATVSCGGCEFARSILDLTPTDNCMDANTRPQEHPLGGSLTYSSLVFQARPEWGILLLLGPTFLSLKGDKLGRRRVQCGVISHFPRLCEIVQYNCTIRTVRRQWPAVSSVRFSTILPITAHQAERDAVVTLISAVLTIKHWKLDLSDLGDKSLLKTNNYAVLEPKACQRSICCLETKSLPKINMLSWNQELAKDQFAVLKSRACSILISCLVTKKLLTTNMLSWSQELAKDQFAVQKLAKDQYAVLKPRACQRSICCLKIKSLLNTDKLSCNQEVVDDQYAVLEPRACQRSIWCPKACQRSICCLGTKSLLKTDELP</sequence>
<keyword evidence="2" id="KW-1185">Reference proteome</keyword>
<gene>
    <name evidence="1" type="ORF">RRG08_007964</name>
</gene>
<evidence type="ECO:0000313" key="1">
    <source>
        <dbReference type="EMBL" id="KAK3773477.1"/>
    </source>
</evidence>
<evidence type="ECO:0000313" key="2">
    <source>
        <dbReference type="Proteomes" id="UP001283361"/>
    </source>
</evidence>
<accession>A0AAE1DK61</accession>
<protein>
    <submittedName>
        <fullName evidence="1">Uncharacterized protein</fullName>
    </submittedName>
</protein>